<sequence length="319" mass="35253">MRRKKWIILAGISGIILIVGFFSAPRARGNPDVKEIWSYKTDTTFSISVSEEGDLAFSEQTEKAGFMRIYDRKDNSLKSWKCSSTQRVVVSGNCVFAAYDSNIFSLLQIKPGKQLWSKRVDSLNPSSLNYSYEAKCGVVGDIPMDSEFNLAASTIWVFNQNGDVIWQKKLDIHLTCAVVNQKGYVVAAGEKFGPWDEDFNCTEGENAVYIFDPSGKPLAHVRFDSPPIDVGIDKYAETIVVGLDNGGMVLFNRNGEILWEKDNIGGYVAIDEGGERIAATKLAHLVLLNREGEVLWESRQETAGGIEGLVVSPDGKYVG</sequence>
<dbReference type="Gene3D" id="2.130.10.10">
    <property type="entry name" value="YVTN repeat-like/Quinoprotein amine dehydrogenase"/>
    <property type="match status" value="1"/>
</dbReference>
<evidence type="ECO:0000313" key="1">
    <source>
        <dbReference type="EMBL" id="TET07834.1"/>
    </source>
</evidence>
<dbReference type="Proteomes" id="UP000316360">
    <property type="component" value="Unassembled WGS sequence"/>
</dbReference>
<proteinExistence type="predicted"/>
<dbReference type="InterPro" id="IPR011047">
    <property type="entry name" value="Quinoprotein_ADH-like_sf"/>
</dbReference>
<evidence type="ECO:0000313" key="2">
    <source>
        <dbReference type="Proteomes" id="UP000316360"/>
    </source>
</evidence>
<dbReference type="InterPro" id="IPR015943">
    <property type="entry name" value="WD40/YVTN_repeat-like_dom_sf"/>
</dbReference>
<dbReference type="EMBL" id="SOKJ01000400">
    <property type="protein sequence ID" value="TET07834.1"/>
    <property type="molecule type" value="Genomic_DNA"/>
</dbReference>
<comment type="caution">
    <text evidence="1">The sequence shown here is derived from an EMBL/GenBank/DDBJ whole genome shotgun (WGS) entry which is preliminary data.</text>
</comment>
<dbReference type="AlphaFoldDB" id="A0A523RPX6"/>
<accession>A0A523RPX6</accession>
<protein>
    <submittedName>
        <fullName evidence="1">Uncharacterized protein</fullName>
    </submittedName>
</protein>
<name>A0A523RPX6_UNCAE</name>
<reference evidence="1 2" key="1">
    <citation type="submission" date="2019-03" db="EMBL/GenBank/DDBJ databases">
        <title>Metabolic potential of uncultured bacteria and archaea associated with petroleum seepage in deep-sea sediments.</title>
        <authorList>
            <person name="Dong X."/>
            <person name="Hubert C."/>
        </authorList>
    </citation>
    <scope>NUCLEOTIDE SEQUENCE [LARGE SCALE GENOMIC DNA]</scope>
    <source>
        <strain evidence="1">E44_bin7</strain>
    </source>
</reference>
<dbReference type="SUPFAM" id="SSF50998">
    <property type="entry name" value="Quinoprotein alcohol dehydrogenase-like"/>
    <property type="match status" value="1"/>
</dbReference>
<organism evidence="1 2">
    <name type="scientific">Aerophobetes bacterium</name>
    <dbReference type="NCBI Taxonomy" id="2030807"/>
    <lineage>
        <taxon>Bacteria</taxon>
        <taxon>Candidatus Aerophobota</taxon>
    </lineage>
</organism>
<gene>
    <name evidence="1" type="ORF">E3J84_06960</name>
</gene>
<feature type="non-terminal residue" evidence="1">
    <location>
        <position position="319"/>
    </location>
</feature>